<organism evidence="2 3">
    <name type="scientific">Dorcoceras hygrometricum</name>
    <dbReference type="NCBI Taxonomy" id="472368"/>
    <lineage>
        <taxon>Eukaryota</taxon>
        <taxon>Viridiplantae</taxon>
        <taxon>Streptophyta</taxon>
        <taxon>Embryophyta</taxon>
        <taxon>Tracheophyta</taxon>
        <taxon>Spermatophyta</taxon>
        <taxon>Magnoliopsida</taxon>
        <taxon>eudicotyledons</taxon>
        <taxon>Gunneridae</taxon>
        <taxon>Pentapetalae</taxon>
        <taxon>asterids</taxon>
        <taxon>lamiids</taxon>
        <taxon>Lamiales</taxon>
        <taxon>Gesneriaceae</taxon>
        <taxon>Didymocarpoideae</taxon>
        <taxon>Trichosporeae</taxon>
        <taxon>Loxocarpinae</taxon>
        <taxon>Dorcoceras</taxon>
    </lineage>
</organism>
<proteinExistence type="predicted"/>
<dbReference type="AlphaFoldDB" id="A0A2Z7AMP1"/>
<evidence type="ECO:0000256" key="1">
    <source>
        <dbReference type="SAM" id="MobiDB-lite"/>
    </source>
</evidence>
<reference evidence="2 3" key="1">
    <citation type="journal article" date="2015" name="Proc. Natl. Acad. Sci. U.S.A.">
        <title>The resurrection genome of Boea hygrometrica: A blueprint for survival of dehydration.</title>
        <authorList>
            <person name="Xiao L."/>
            <person name="Yang G."/>
            <person name="Zhang L."/>
            <person name="Yang X."/>
            <person name="Zhao S."/>
            <person name="Ji Z."/>
            <person name="Zhou Q."/>
            <person name="Hu M."/>
            <person name="Wang Y."/>
            <person name="Chen M."/>
            <person name="Xu Y."/>
            <person name="Jin H."/>
            <person name="Xiao X."/>
            <person name="Hu G."/>
            <person name="Bao F."/>
            <person name="Hu Y."/>
            <person name="Wan P."/>
            <person name="Li L."/>
            <person name="Deng X."/>
            <person name="Kuang T."/>
            <person name="Xiang C."/>
            <person name="Zhu J.K."/>
            <person name="Oliver M.J."/>
            <person name="He Y."/>
        </authorList>
    </citation>
    <scope>NUCLEOTIDE SEQUENCE [LARGE SCALE GENOMIC DNA]</scope>
    <source>
        <strain evidence="3">cv. XS01</strain>
    </source>
</reference>
<accession>A0A2Z7AMP1</accession>
<name>A0A2Z7AMP1_9LAMI</name>
<keyword evidence="3" id="KW-1185">Reference proteome</keyword>
<feature type="region of interest" description="Disordered" evidence="1">
    <location>
        <begin position="1"/>
        <end position="22"/>
    </location>
</feature>
<dbReference type="EMBL" id="KV014238">
    <property type="protein sequence ID" value="KZV22658.1"/>
    <property type="molecule type" value="Genomic_DNA"/>
</dbReference>
<protein>
    <submittedName>
        <fullName evidence="2">Uncharacterized protein</fullName>
    </submittedName>
</protein>
<sequence>MVKHTTKVAPNETNEVKPQYEEQHTKAIRYTCNISCHVMRYGCQQSSVIKEHRPTSAINISINHRNPDSATYAGNHNSVKALDSQGTTTQPANPNLGIQ</sequence>
<evidence type="ECO:0000313" key="2">
    <source>
        <dbReference type="EMBL" id="KZV22658.1"/>
    </source>
</evidence>
<gene>
    <name evidence="2" type="ORF">F511_05114</name>
</gene>
<evidence type="ECO:0000313" key="3">
    <source>
        <dbReference type="Proteomes" id="UP000250235"/>
    </source>
</evidence>
<dbReference type="Proteomes" id="UP000250235">
    <property type="component" value="Unassembled WGS sequence"/>
</dbReference>